<dbReference type="InterPro" id="IPR015943">
    <property type="entry name" value="WD40/YVTN_repeat-like_dom_sf"/>
</dbReference>
<dbReference type="PROSITE" id="PS50234">
    <property type="entry name" value="VWFA"/>
    <property type="match status" value="1"/>
</dbReference>
<dbReference type="EMBL" id="JSZA02000001">
    <property type="protein sequence ID" value="TGO03763.1"/>
    <property type="molecule type" value="Genomic_DNA"/>
</dbReference>
<sequence>MLKKNILNLGLLTTLSVSSNIALAAPSLELTANPPPNVLDIMAPADGSAWSRPDGCLAPVLNVKGNTTMEEEQPLDLVLIIDRSGSTGKIVDGTDTVLDIERQAGKILIDILKTAGNTHRLSLVSFARDVSKQAVLGSDWNGLDTALDGLAHSEGATYPALAIEYALRALENKRPEAQAAIILITDGIPTLCKPDDGSSILDANGIPQECSKGTDKDGGTQQRDDRLVTLAAAELAKKAGVAIYPVIIEPENKIDRKLTTMPAVHDITGAAGQVPRLNKNNLDQLTYMVTHLPIMGVTQVDTSNFGATESVMPNVLGDFEAKVFVGTGDNELRFSAHTGDPANAKEVNLTINVMAAGGAGINVQIIDGNDDVEENLSDGSMDMTSSDLELVKDGNKEQNIGLRFQNVNIPQGATITAAYIEFETDETSSGASSLTFHGEAADNAAAFVAQNNNLTSRAQTNAVVEWNNLPAWNTKNQKHQSPDLSPIVQEIVNRGGWTVQNSMVFVISGTGKRVAESYNGERQAAAVLHVEIEGDGPQQLACSGVAPEPPCKIYSIHDEGGADTYFLAMTPLTGKVDRLGPMYKDADIEGMDISPDGRLLAVAGHSNRSVLYEVNSLTGDIQVIGEIEDTAGNPFKAVVSLSFRNDGTLWGVARDGDNRGIIKIDPNTAVATLEHAGGQKAGGVAWSLDGLELWMVEGNKLYVWMEGGEIIEKHTFPENAEGLEFRPDGKLMVGVHSSGEMIIYAVDITDGSYVKQDSFEGTVKDDKGRNMAINDIEAMAWPVSCGDVPIQ</sequence>
<dbReference type="Gene3D" id="3.40.50.410">
    <property type="entry name" value="von Willebrand factor, type A domain"/>
    <property type="match status" value="1"/>
</dbReference>
<accession>A0A4E0QT32</accession>
<dbReference type="InterPro" id="IPR011044">
    <property type="entry name" value="Quino_amine_DH_bsu"/>
</dbReference>
<protein>
    <recommendedName>
        <fullName evidence="3">VWFA domain-containing protein</fullName>
    </recommendedName>
</protein>
<dbReference type="CDD" id="cd00198">
    <property type="entry name" value="vWFA"/>
    <property type="match status" value="1"/>
</dbReference>
<dbReference type="Proteomes" id="UP000030428">
    <property type="component" value="Unassembled WGS sequence"/>
</dbReference>
<organism evidence="4 5">
    <name type="scientific">Candidatus Thiomargarita nelsonii</name>
    <dbReference type="NCBI Taxonomy" id="1003181"/>
    <lineage>
        <taxon>Bacteria</taxon>
        <taxon>Pseudomonadati</taxon>
        <taxon>Pseudomonadota</taxon>
        <taxon>Gammaproteobacteria</taxon>
        <taxon>Thiotrichales</taxon>
        <taxon>Thiotrichaceae</taxon>
        <taxon>Thiomargarita</taxon>
    </lineage>
</organism>
<dbReference type="SUPFAM" id="SSF53300">
    <property type="entry name" value="vWA-like"/>
    <property type="match status" value="1"/>
</dbReference>
<dbReference type="InterPro" id="IPR002035">
    <property type="entry name" value="VWF_A"/>
</dbReference>
<dbReference type="InterPro" id="IPR036465">
    <property type="entry name" value="vWFA_dom_sf"/>
</dbReference>
<dbReference type="Gene3D" id="2.130.10.10">
    <property type="entry name" value="YVTN repeat-like/Quinoprotein amine dehydrogenase"/>
    <property type="match status" value="1"/>
</dbReference>
<feature type="domain" description="VWFA" evidence="3">
    <location>
        <begin position="76"/>
        <end position="292"/>
    </location>
</feature>
<dbReference type="SUPFAM" id="SSF50969">
    <property type="entry name" value="YVTN repeat-like/Quinoprotein amine dehydrogenase"/>
    <property type="match status" value="1"/>
</dbReference>
<evidence type="ECO:0000313" key="5">
    <source>
        <dbReference type="Proteomes" id="UP000030428"/>
    </source>
</evidence>
<dbReference type="AlphaFoldDB" id="A0A4E0QT32"/>
<keyword evidence="2" id="KW-0732">Signal</keyword>
<reference evidence="4 5" key="1">
    <citation type="journal article" date="2016" name="Front. Microbiol.">
        <title>Single-Cell (Meta-)Genomics of a Dimorphic Candidatus Thiomargarita nelsonii Reveals Genomic Plasticity.</title>
        <authorList>
            <person name="Flood B.E."/>
            <person name="Fliss P."/>
            <person name="Jones D.S."/>
            <person name="Dick G.J."/>
            <person name="Jain S."/>
            <person name="Kaster A.K."/>
            <person name="Winkel M."/>
            <person name="Mussmann M."/>
            <person name="Bailey J."/>
        </authorList>
    </citation>
    <scope>NUCLEOTIDE SEQUENCE [LARGE SCALE GENOMIC DNA]</scope>
    <source>
        <strain evidence="4">Hydrate Ridge</strain>
    </source>
</reference>
<name>A0A4E0QT32_9GAMM</name>
<keyword evidence="5" id="KW-1185">Reference proteome</keyword>
<evidence type="ECO:0000313" key="4">
    <source>
        <dbReference type="EMBL" id="TGO03763.1"/>
    </source>
</evidence>
<feature type="compositionally biased region" description="Basic and acidic residues" evidence="1">
    <location>
        <begin position="212"/>
        <end position="222"/>
    </location>
</feature>
<feature type="signal peptide" evidence="2">
    <location>
        <begin position="1"/>
        <end position="24"/>
    </location>
</feature>
<evidence type="ECO:0000259" key="3">
    <source>
        <dbReference type="PROSITE" id="PS50234"/>
    </source>
</evidence>
<dbReference type="SMART" id="SM00327">
    <property type="entry name" value="VWA"/>
    <property type="match status" value="1"/>
</dbReference>
<comment type="caution">
    <text evidence="4">The sequence shown here is derived from an EMBL/GenBank/DDBJ whole genome shotgun (WGS) entry which is preliminary data.</text>
</comment>
<evidence type="ECO:0000256" key="1">
    <source>
        <dbReference type="SAM" id="MobiDB-lite"/>
    </source>
</evidence>
<gene>
    <name evidence="4" type="ORF">PN36_00465</name>
</gene>
<proteinExistence type="predicted"/>
<dbReference type="Pfam" id="PF13519">
    <property type="entry name" value="VWA_2"/>
    <property type="match status" value="1"/>
</dbReference>
<feature type="chain" id="PRO_5020033365" description="VWFA domain-containing protein" evidence="2">
    <location>
        <begin position="25"/>
        <end position="791"/>
    </location>
</feature>
<evidence type="ECO:0000256" key="2">
    <source>
        <dbReference type="SAM" id="SignalP"/>
    </source>
</evidence>
<feature type="region of interest" description="Disordered" evidence="1">
    <location>
        <begin position="203"/>
        <end position="222"/>
    </location>
</feature>